<organism evidence="1 2">
    <name type="scientific">Bursaphelenchus okinawaensis</name>
    <dbReference type="NCBI Taxonomy" id="465554"/>
    <lineage>
        <taxon>Eukaryota</taxon>
        <taxon>Metazoa</taxon>
        <taxon>Ecdysozoa</taxon>
        <taxon>Nematoda</taxon>
        <taxon>Chromadorea</taxon>
        <taxon>Rhabditida</taxon>
        <taxon>Tylenchina</taxon>
        <taxon>Tylenchomorpha</taxon>
        <taxon>Aphelenchoidea</taxon>
        <taxon>Aphelenchoididae</taxon>
        <taxon>Bursaphelenchus</taxon>
    </lineage>
</organism>
<dbReference type="EMBL" id="CAJFDH010000004">
    <property type="protein sequence ID" value="CAD5218392.1"/>
    <property type="molecule type" value="Genomic_DNA"/>
</dbReference>
<name>A0A811KTP8_9BILA</name>
<keyword evidence="2" id="KW-1185">Reference proteome</keyword>
<proteinExistence type="predicted"/>
<accession>A0A811KTP8</accession>
<evidence type="ECO:0000313" key="2">
    <source>
        <dbReference type="Proteomes" id="UP000614601"/>
    </source>
</evidence>
<gene>
    <name evidence="1" type="ORF">BOKJ2_LOCUS7602</name>
</gene>
<dbReference type="AlphaFoldDB" id="A0A811KTP8"/>
<dbReference type="Proteomes" id="UP000783686">
    <property type="component" value="Unassembled WGS sequence"/>
</dbReference>
<reference evidence="1" key="1">
    <citation type="submission" date="2020-09" db="EMBL/GenBank/DDBJ databases">
        <authorList>
            <person name="Kikuchi T."/>
        </authorList>
    </citation>
    <scope>NUCLEOTIDE SEQUENCE</scope>
    <source>
        <strain evidence="1">SH1</strain>
    </source>
</reference>
<comment type="caution">
    <text evidence="1">The sequence shown here is derived from an EMBL/GenBank/DDBJ whole genome shotgun (WGS) entry which is preliminary data.</text>
</comment>
<dbReference type="Proteomes" id="UP000614601">
    <property type="component" value="Unassembled WGS sequence"/>
</dbReference>
<dbReference type="EMBL" id="CAJFCW020000004">
    <property type="protein sequence ID" value="CAG9110302.1"/>
    <property type="molecule type" value="Genomic_DNA"/>
</dbReference>
<evidence type="ECO:0000313" key="1">
    <source>
        <dbReference type="EMBL" id="CAD5218392.1"/>
    </source>
</evidence>
<sequence>MTLSCNNDGCSLTISPRWITLISLVDSEVPDVDLLRSSDHFGRTLGPLKIQKPNNDVCSKQMATKWITLISSVAPESPTQITLDSGASEDD</sequence>
<protein>
    <submittedName>
        <fullName evidence="1">Uncharacterized protein</fullName>
    </submittedName>
</protein>